<evidence type="ECO:0000313" key="3">
    <source>
        <dbReference type="Proteomes" id="UP000230179"/>
    </source>
</evidence>
<evidence type="ECO:0000259" key="1">
    <source>
        <dbReference type="PROSITE" id="PS51163"/>
    </source>
</evidence>
<dbReference type="InterPro" id="IPR006070">
    <property type="entry name" value="Sua5-like_dom"/>
</dbReference>
<dbReference type="AlphaFoldDB" id="A0A2H0UA48"/>
<comment type="caution">
    <text evidence="2">The sequence shown here is derived from an EMBL/GenBank/DDBJ whole genome shotgun (WGS) entry which is preliminary data.</text>
</comment>
<dbReference type="Proteomes" id="UP000230179">
    <property type="component" value="Unassembled WGS sequence"/>
</dbReference>
<dbReference type="SUPFAM" id="SSF55821">
    <property type="entry name" value="YrdC/RibB"/>
    <property type="match status" value="1"/>
</dbReference>
<dbReference type="GO" id="GO:0003725">
    <property type="term" value="F:double-stranded RNA binding"/>
    <property type="evidence" value="ECO:0007669"/>
    <property type="project" value="InterPro"/>
</dbReference>
<reference evidence="3" key="1">
    <citation type="submission" date="2017-09" db="EMBL/GenBank/DDBJ databases">
        <title>Depth-based differentiation of microbial function through sediment-hosted aquifers and enrichment of novel symbionts in the deep terrestrial subsurface.</title>
        <authorList>
            <person name="Probst A.J."/>
            <person name="Ladd B."/>
            <person name="Jarett J.K."/>
            <person name="Geller-Mcgrath D.E."/>
            <person name="Sieber C.M.K."/>
            <person name="Emerson J.B."/>
            <person name="Anantharaman K."/>
            <person name="Thomas B.C."/>
            <person name="Malmstrom R."/>
            <person name="Stieglmeier M."/>
            <person name="Klingl A."/>
            <person name="Woyke T."/>
            <person name="Ryan C.M."/>
            <person name="Banfield J.F."/>
        </authorList>
    </citation>
    <scope>NUCLEOTIDE SEQUENCE [LARGE SCALE GENOMIC DNA]</scope>
</reference>
<feature type="domain" description="YrdC-like" evidence="1">
    <location>
        <begin position="1"/>
        <end position="76"/>
    </location>
</feature>
<proteinExistence type="predicted"/>
<sequence length="76" mass="7993">MPKDPALQHLLAESGPLIAPSANPEGEPPAATIEDARNYFGDQVDLYLDGGTREGSPSTLMSMDEQGAVVVLRAGR</sequence>
<name>A0A2H0UA48_9BACT</name>
<dbReference type="Pfam" id="PF01300">
    <property type="entry name" value="Sua5_yciO_yrdC"/>
    <property type="match status" value="1"/>
</dbReference>
<dbReference type="EMBL" id="PFBL01000008">
    <property type="protein sequence ID" value="PIR83294.1"/>
    <property type="molecule type" value="Genomic_DNA"/>
</dbReference>
<gene>
    <name evidence="2" type="ORF">COU19_00990</name>
</gene>
<protein>
    <recommendedName>
        <fullName evidence="1">YrdC-like domain-containing protein</fullName>
    </recommendedName>
</protein>
<organism evidence="2 3">
    <name type="scientific">Candidatus Kaiserbacteria bacterium CG10_big_fil_rev_8_21_14_0_10_56_12</name>
    <dbReference type="NCBI Taxonomy" id="1974611"/>
    <lineage>
        <taxon>Bacteria</taxon>
        <taxon>Candidatus Kaiseribacteriota</taxon>
    </lineage>
</organism>
<dbReference type="PROSITE" id="PS51163">
    <property type="entry name" value="YRDC"/>
    <property type="match status" value="1"/>
</dbReference>
<evidence type="ECO:0000313" key="2">
    <source>
        <dbReference type="EMBL" id="PIR83294.1"/>
    </source>
</evidence>
<dbReference type="Gene3D" id="3.90.870.10">
    <property type="entry name" value="DHBP synthase"/>
    <property type="match status" value="1"/>
</dbReference>
<dbReference type="InterPro" id="IPR017945">
    <property type="entry name" value="DHBP_synth_RibB-like_a/b_dom"/>
</dbReference>
<accession>A0A2H0UA48</accession>